<evidence type="ECO:0000256" key="5">
    <source>
        <dbReference type="SAM" id="MobiDB-lite"/>
    </source>
</evidence>
<keyword evidence="2 4" id="KW-0863">Zinc-finger</keyword>
<evidence type="ECO:0000313" key="7">
    <source>
        <dbReference type="EMBL" id="PRP85848.1"/>
    </source>
</evidence>
<feature type="region of interest" description="Disordered" evidence="5">
    <location>
        <begin position="1"/>
        <end position="23"/>
    </location>
</feature>
<dbReference type="Proteomes" id="UP000241769">
    <property type="component" value="Unassembled WGS sequence"/>
</dbReference>
<dbReference type="PROSITE" id="PS50865">
    <property type="entry name" value="ZF_MYND_2"/>
    <property type="match status" value="1"/>
</dbReference>
<evidence type="ECO:0000259" key="6">
    <source>
        <dbReference type="PROSITE" id="PS50865"/>
    </source>
</evidence>
<keyword evidence="3" id="KW-0862">Zinc</keyword>
<organism evidence="7 8">
    <name type="scientific">Planoprotostelium fungivorum</name>
    <dbReference type="NCBI Taxonomy" id="1890364"/>
    <lineage>
        <taxon>Eukaryota</taxon>
        <taxon>Amoebozoa</taxon>
        <taxon>Evosea</taxon>
        <taxon>Variosea</taxon>
        <taxon>Cavosteliida</taxon>
        <taxon>Cavosteliaceae</taxon>
        <taxon>Planoprotostelium</taxon>
    </lineage>
</organism>
<proteinExistence type="predicted"/>
<comment type="caution">
    <text evidence="7">The sequence shown here is derived from an EMBL/GenBank/DDBJ whole genome shotgun (WGS) entry which is preliminary data.</text>
</comment>
<sequence length="288" mass="33894">MTRTKKRAPKTSKNRPKKIEEEDITTTCEDYHPTEMTFEMGLQQWREGSIEFVQNSVDKLFDQRDEVRNRMNANPNSSTMGTDVAEEEKGPFYYEVISLLQPFMDDIHSTPHQEKPLEFDACLELVRDRIKKHFEINPEKNDLMELMGVDRFVMAAIRLELDIDVVQTYNKMSEDDPAFFAFTLHPRVDEIRRFGIFLDRYDTVKEVICTFVFTTLDKRILWLPQINCNPYPTCWTCRKQFGTMCCQRCRVAKYCSKDCQVTQWKSSHHKSCPGMVEAVSQHVELLFP</sequence>
<evidence type="ECO:0000313" key="8">
    <source>
        <dbReference type="Proteomes" id="UP000241769"/>
    </source>
</evidence>
<gene>
    <name evidence="7" type="ORF">PROFUN_06122</name>
</gene>
<dbReference type="SUPFAM" id="SSF144232">
    <property type="entry name" value="HIT/MYND zinc finger-like"/>
    <property type="match status" value="1"/>
</dbReference>
<dbReference type="EMBL" id="MDYQ01000038">
    <property type="protein sequence ID" value="PRP85848.1"/>
    <property type="molecule type" value="Genomic_DNA"/>
</dbReference>
<protein>
    <recommendedName>
        <fullName evidence="6">MYND-type domain-containing protein</fullName>
    </recommendedName>
</protein>
<dbReference type="InterPro" id="IPR002893">
    <property type="entry name" value="Znf_MYND"/>
</dbReference>
<reference evidence="7 8" key="1">
    <citation type="journal article" date="2018" name="Genome Biol. Evol.">
        <title>Multiple Roots of Fruiting Body Formation in Amoebozoa.</title>
        <authorList>
            <person name="Hillmann F."/>
            <person name="Forbes G."/>
            <person name="Novohradska S."/>
            <person name="Ferling I."/>
            <person name="Riege K."/>
            <person name="Groth M."/>
            <person name="Westermann M."/>
            <person name="Marz M."/>
            <person name="Spaller T."/>
            <person name="Winckler T."/>
            <person name="Schaap P."/>
            <person name="Glockner G."/>
        </authorList>
    </citation>
    <scope>NUCLEOTIDE SEQUENCE [LARGE SCALE GENOMIC DNA]</scope>
    <source>
        <strain evidence="7 8">Jena</strain>
    </source>
</reference>
<dbReference type="PROSITE" id="PS01360">
    <property type="entry name" value="ZF_MYND_1"/>
    <property type="match status" value="1"/>
</dbReference>
<dbReference type="AlphaFoldDB" id="A0A2P6NPM5"/>
<name>A0A2P6NPM5_9EUKA</name>
<feature type="domain" description="MYND-type" evidence="6">
    <location>
        <begin position="234"/>
        <end position="272"/>
    </location>
</feature>
<evidence type="ECO:0000256" key="3">
    <source>
        <dbReference type="ARBA" id="ARBA00022833"/>
    </source>
</evidence>
<dbReference type="Gene3D" id="6.10.140.2220">
    <property type="match status" value="1"/>
</dbReference>
<evidence type="ECO:0000256" key="4">
    <source>
        <dbReference type="PROSITE-ProRule" id="PRU00134"/>
    </source>
</evidence>
<dbReference type="GO" id="GO:0008270">
    <property type="term" value="F:zinc ion binding"/>
    <property type="evidence" value="ECO:0007669"/>
    <property type="project" value="UniProtKB-KW"/>
</dbReference>
<evidence type="ECO:0000256" key="1">
    <source>
        <dbReference type="ARBA" id="ARBA00022723"/>
    </source>
</evidence>
<dbReference type="OrthoDB" id="3064289at2759"/>
<feature type="compositionally biased region" description="Basic residues" evidence="5">
    <location>
        <begin position="1"/>
        <end position="16"/>
    </location>
</feature>
<accession>A0A2P6NPM5</accession>
<keyword evidence="8" id="KW-1185">Reference proteome</keyword>
<keyword evidence="1" id="KW-0479">Metal-binding</keyword>
<evidence type="ECO:0000256" key="2">
    <source>
        <dbReference type="ARBA" id="ARBA00022771"/>
    </source>
</evidence>
<dbReference type="InParanoid" id="A0A2P6NPM5"/>